<keyword evidence="2" id="KW-1185">Reference proteome</keyword>
<protein>
    <submittedName>
        <fullName evidence="1">Uncharacterized protein</fullName>
    </submittedName>
</protein>
<dbReference type="AlphaFoldDB" id="A0A6G0U0L2"/>
<evidence type="ECO:0000313" key="1">
    <source>
        <dbReference type="EMBL" id="KAE9542473.1"/>
    </source>
</evidence>
<name>A0A6G0U0L2_APHGL</name>
<reference evidence="1 2" key="1">
    <citation type="submission" date="2019-08" db="EMBL/GenBank/DDBJ databases">
        <title>The genome of the soybean aphid Biotype 1, its phylome, world population structure and adaptation to the North American continent.</title>
        <authorList>
            <person name="Giordano R."/>
            <person name="Donthu R.K."/>
            <person name="Hernandez A.G."/>
            <person name="Wright C.L."/>
            <person name="Zimin A.V."/>
        </authorList>
    </citation>
    <scope>NUCLEOTIDE SEQUENCE [LARGE SCALE GENOMIC DNA]</scope>
    <source>
        <tissue evidence="1">Whole aphids</tissue>
    </source>
</reference>
<comment type="caution">
    <text evidence="1">The sequence shown here is derived from an EMBL/GenBank/DDBJ whole genome shotgun (WGS) entry which is preliminary data.</text>
</comment>
<evidence type="ECO:0000313" key="2">
    <source>
        <dbReference type="Proteomes" id="UP000475862"/>
    </source>
</evidence>
<sequence length="185" mass="21616">MSVYEIIALDPVSVARYMDNQFKAILKCIYSDDNLLGEKCLHHFRRRAPMLGASSEEEIAQFIMRVASCALPDKNASPTLYDRVTRFQRHKHNSYCMRDKKTERVRKQNILERALTNESLTKKLWSFAMRTLYNRESGVIEAADVCLMNSLYGTDNDTVLMWLNVFMIRNKRFLPINQIQKLQKG</sequence>
<proteinExistence type="predicted"/>
<dbReference type="Proteomes" id="UP000475862">
    <property type="component" value="Unassembled WGS sequence"/>
</dbReference>
<gene>
    <name evidence="1" type="ORF">AGLY_003334</name>
</gene>
<organism evidence="1 2">
    <name type="scientific">Aphis glycines</name>
    <name type="common">Soybean aphid</name>
    <dbReference type="NCBI Taxonomy" id="307491"/>
    <lineage>
        <taxon>Eukaryota</taxon>
        <taxon>Metazoa</taxon>
        <taxon>Ecdysozoa</taxon>
        <taxon>Arthropoda</taxon>
        <taxon>Hexapoda</taxon>
        <taxon>Insecta</taxon>
        <taxon>Pterygota</taxon>
        <taxon>Neoptera</taxon>
        <taxon>Paraneoptera</taxon>
        <taxon>Hemiptera</taxon>
        <taxon>Sternorrhyncha</taxon>
        <taxon>Aphidomorpha</taxon>
        <taxon>Aphidoidea</taxon>
        <taxon>Aphididae</taxon>
        <taxon>Aphidini</taxon>
        <taxon>Aphis</taxon>
        <taxon>Aphis</taxon>
    </lineage>
</organism>
<dbReference type="OrthoDB" id="6615861at2759"/>
<accession>A0A6G0U0L2</accession>
<dbReference type="EMBL" id="VYZN01000010">
    <property type="protein sequence ID" value="KAE9542473.1"/>
    <property type="molecule type" value="Genomic_DNA"/>
</dbReference>